<name>A0ABM7MJM2_9BURK</name>
<keyword evidence="7" id="KW-1185">Reference proteome</keyword>
<evidence type="ECO:0000313" key="7">
    <source>
        <dbReference type="Proteomes" id="UP000824366"/>
    </source>
</evidence>
<dbReference type="SMART" id="SM00419">
    <property type="entry name" value="HTH_CRP"/>
    <property type="match status" value="1"/>
</dbReference>
<dbReference type="RefSeq" id="WP_223910010.1">
    <property type="nucleotide sequence ID" value="NZ_AP024238.1"/>
</dbReference>
<dbReference type="Proteomes" id="UP000824366">
    <property type="component" value="Chromosome"/>
</dbReference>
<evidence type="ECO:0000259" key="5">
    <source>
        <dbReference type="PROSITE" id="PS51063"/>
    </source>
</evidence>
<dbReference type="SUPFAM" id="SSF51206">
    <property type="entry name" value="cAMP-binding domain-like"/>
    <property type="match status" value="1"/>
</dbReference>
<keyword evidence="3" id="KW-0804">Transcription</keyword>
<gene>
    <name evidence="6" type="ORF">MIZ03_1367</name>
</gene>
<feature type="domain" description="Cyclic nucleotide-binding" evidence="4">
    <location>
        <begin position="15"/>
        <end position="135"/>
    </location>
</feature>
<keyword evidence="1" id="KW-0805">Transcription regulation</keyword>
<accession>A0ABM7MJM2</accession>
<dbReference type="PANTHER" id="PTHR24567:SF68">
    <property type="entry name" value="DNA-BINDING TRANSCRIPTIONAL DUAL REGULATOR CRP"/>
    <property type="match status" value="1"/>
</dbReference>
<dbReference type="InterPro" id="IPR050397">
    <property type="entry name" value="Env_Response_Regulators"/>
</dbReference>
<keyword evidence="2" id="KW-0238">DNA-binding</keyword>
<dbReference type="PROSITE" id="PS51063">
    <property type="entry name" value="HTH_CRP_2"/>
    <property type="match status" value="1"/>
</dbReference>
<protein>
    <recommendedName>
        <fullName evidence="8">Transcriptional regulator, Crp/Fnr family</fullName>
    </recommendedName>
</protein>
<dbReference type="PANTHER" id="PTHR24567">
    <property type="entry name" value="CRP FAMILY TRANSCRIPTIONAL REGULATORY PROTEIN"/>
    <property type="match status" value="1"/>
</dbReference>
<evidence type="ECO:0008006" key="8">
    <source>
        <dbReference type="Google" id="ProtNLM"/>
    </source>
</evidence>
<dbReference type="Gene3D" id="2.60.120.10">
    <property type="entry name" value="Jelly Rolls"/>
    <property type="match status" value="1"/>
</dbReference>
<sequence>MAVLTNLDLLRRVSIFSELTDHQMGQLADAVTKRRVKRGELIVEQGKKSNALFIILSGKARVVMTDRRGKEVILDVIGSGDYVGEISLIDGNSHSANVQADTQCDLLVLGREEFNRCLMSNHAMAHSVIQGLVHRLRNADAKISSLALMDVYGRVAQSLMASAEVVGEHELLIRQKITRQDIAKKVGASREMVSRVMRDFEDQGFICTNQDGSISLTERRAVAR</sequence>
<dbReference type="InterPro" id="IPR014710">
    <property type="entry name" value="RmlC-like_jellyroll"/>
</dbReference>
<dbReference type="InterPro" id="IPR036390">
    <property type="entry name" value="WH_DNA-bd_sf"/>
</dbReference>
<organism evidence="6 7">
    <name type="scientific">Rhodoferax lithotrophicus</name>
    <dbReference type="NCBI Taxonomy" id="2798804"/>
    <lineage>
        <taxon>Bacteria</taxon>
        <taxon>Pseudomonadati</taxon>
        <taxon>Pseudomonadota</taxon>
        <taxon>Betaproteobacteria</taxon>
        <taxon>Burkholderiales</taxon>
        <taxon>Comamonadaceae</taxon>
        <taxon>Rhodoferax</taxon>
    </lineage>
</organism>
<proteinExistence type="predicted"/>
<evidence type="ECO:0000256" key="1">
    <source>
        <dbReference type="ARBA" id="ARBA00023015"/>
    </source>
</evidence>
<dbReference type="PROSITE" id="PS50042">
    <property type="entry name" value="CNMP_BINDING_3"/>
    <property type="match status" value="1"/>
</dbReference>
<dbReference type="InterPro" id="IPR000595">
    <property type="entry name" value="cNMP-bd_dom"/>
</dbReference>
<dbReference type="Gene3D" id="1.10.10.10">
    <property type="entry name" value="Winged helix-like DNA-binding domain superfamily/Winged helix DNA-binding domain"/>
    <property type="match status" value="1"/>
</dbReference>
<dbReference type="InterPro" id="IPR012318">
    <property type="entry name" value="HTH_CRP"/>
</dbReference>
<reference evidence="6 7" key="1">
    <citation type="journal article" date="2021" name="Microbiol. Spectr.">
        <title>A Single Bacterium Capable of Oxidation and Reduction of Iron at Circumneutral pH.</title>
        <authorList>
            <person name="Kato S."/>
            <person name="Ohkuma M."/>
        </authorList>
    </citation>
    <scope>NUCLEOTIDE SEQUENCE [LARGE SCALE GENOMIC DNA]</scope>
    <source>
        <strain evidence="6 7">MIZ03</strain>
    </source>
</reference>
<dbReference type="InterPro" id="IPR018490">
    <property type="entry name" value="cNMP-bd_dom_sf"/>
</dbReference>
<dbReference type="EMBL" id="AP024238">
    <property type="protein sequence ID" value="BCO26484.1"/>
    <property type="molecule type" value="Genomic_DNA"/>
</dbReference>
<evidence type="ECO:0000313" key="6">
    <source>
        <dbReference type="EMBL" id="BCO26484.1"/>
    </source>
</evidence>
<dbReference type="InterPro" id="IPR036388">
    <property type="entry name" value="WH-like_DNA-bd_sf"/>
</dbReference>
<dbReference type="SUPFAM" id="SSF46785">
    <property type="entry name" value="Winged helix' DNA-binding domain"/>
    <property type="match status" value="1"/>
</dbReference>
<feature type="domain" description="HTH crp-type" evidence="5">
    <location>
        <begin position="149"/>
        <end position="220"/>
    </location>
</feature>
<dbReference type="Pfam" id="PF13545">
    <property type="entry name" value="HTH_Crp_2"/>
    <property type="match status" value="1"/>
</dbReference>
<dbReference type="CDD" id="cd00038">
    <property type="entry name" value="CAP_ED"/>
    <property type="match status" value="1"/>
</dbReference>
<evidence type="ECO:0000256" key="2">
    <source>
        <dbReference type="ARBA" id="ARBA00023125"/>
    </source>
</evidence>
<dbReference type="SMART" id="SM00100">
    <property type="entry name" value="cNMP"/>
    <property type="match status" value="1"/>
</dbReference>
<evidence type="ECO:0000256" key="3">
    <source>
        <dbReference type="ARBA" id="ARBA00023163"/>
    </source>
</evidence>
<dbReference type="PRINTS" id="PR00034">
    <property type="entry name" value="HTHCRP"/>
</dbReference>
<dbReference type="Pfam" id="PF00027">
    <property type="entry name" value="cNMP_binding"/>
    <property type="match status" value="1"/>
</dbReference>
<evidence type="ECO:0000259" key="4">
    <source>
        <dbReference type="PROSITE" id="PS50042"/>
    </source>
</evidence>